<reference evidence="13" key="1">
    <citation type="submission" date="2017-02" db="EMBL/GenBank/DDBJ databases">
        <authorList>
            <person name="Regsiter A."/>
            <person name="William W."/>
        </authorList>
    </citation>
    <scope>NUCLEOTIDE SEQUENCE</scope>
    <source>
        <strain evidence="13">Bib</strain>
    </source>
</reference>
<dbReference type="AlphaFoldDB" id="A0A3P3XHW5"/>
<comment type="subcellular location">
    <subcellularLocation>
        <location evidence="10">Cell membrane</location>
        <topology evidence="10">Multi-pass membrane protein</topology>
    </subcellularLocation>
</comment>
<feature type="transmembrane region" description="Helical" evidence="10">
    <location>
        <begin position="66"/>
        <end position="88"/>
    </location>
</feature>
<sequence length="173" mass="19017">MKKAIFWAPLVCAVLIIIADQIVKALVVSHIPEGRIYARFFGDFVWIVHARNTGAAFSLGASSAPLVRFLFFIALPVVVLGGVLVYYFRAAHLTLLLRWSMGLILGGGIGNLIDRIFRPEGVVDFISLKMYGFLGMERFATFNIADSAITIGEILLIIGLLIAELQRSKVHPS</sequence>
<evidence type="ECO:0000256" key="9">
    <source>
        <dbReference type="ARBA" id="ARBA00023136"/>
    </source>
</evidence>
<evidence type="ECO:0000256" key="7">
    <source>
        <dbReference type="ARBA" id="ARBA00022801"/>
    </source>
</evidence>
<feature type="transmembrane region" description="Helical" evidence="10">
    <location>
        <begin position="139"/>
        <end position="163"/>
    </location>
</feature>
<evidence type="ECO:0000256" key="4">
    <source>
        <dbReference type="ARBA" id="ARBA00022670"/>
    </source>
</evidence>
<keyword evidence="8 10" id="KW-1133">Transmembrane helix</keyword>
<dbReference type="HAMAP" id="MF_00161">
    <property type="entry name" value="LspA"/>
    <property type="match status" value="1"/>
</dbReference>
<proteinExistence type="inferred from homology"/>
<feature type="transmembrane region" description="Helical" evidence="10">
    <location>
        <begin position="95"/>
        <end position="113"/>
    </location>
</feature>
<gene>
    <name evidence="10 13" type="primary">lspA</name>
    <name evidence="13" type="ORF">SPIROBIBN47_240009</name>
</gene>
<accession>A0A3P3XHW5</accession>
<dbReference type="GO" id="GO:0006508">
    <property type="term" value="P:proteolysis"/>
    <property type="evidence" value="ECO:0007669"/>
    <property type="project" value="UniProtKB-KW"/>
</dbReference>
<dbReference type="PROSITE" id="PS00855">
    <property type="entry name" value="SPASE_II"/>
    <property type="match status" value="1"/>
</dbReference>
<evidence type="ECO:0000256" key="2">
    <source>
        <dbReference type="ARBA" id="ARBA00022475"/>
    </source>
</evidence>
<dbReference type="PRINTS" id="PR00781">
    <property type="entry name" value="LIPOSIGPTASE"/>
</dbReference>
<dbReference type="EMBL" id="FWDM01000017">
    <property type="protein sequence ID" value="SLM12227.1"/>
    <property type="molecule type" value="Genomic_DNA"/>
</dbReference>
<dbReference type="Pfam" id="PF01252">
    <property type="entry name" value="Peptidase_A8"/>
    <property type="match status" value="1"/>
</dbReference>
<comment type="pathway">
    <text evidence="10">Protein modification; lipoprotein biosynthesis (signal peptide cleavage).</text>
</comment>
<evidence type="ECO:0000256" key="1">
    <source>
        <dbReference type="ARBA" id="ARBA00006139"/>
    </source>
</evidence>
<dbReference type="GO" id="GO:0005886">
    <property type="term" value="C:plasma membrane"/>
    <property type="evidence" value="ECO:0007669"/>
    <property type="project" value="UniProtKB-SubCell"/>
</dbReference>
<evidence type="ECO:0000256" key="5">
    <source>
        <dbReference type="ARBA" id="ARBA00022692"/>
    </source>
</evidence>
<keyword evidence="13" id="KW-0449">Lipoprotein</keyword>
<keyword evidence="3" id="KW-0997">Cell inner membrane</keyword>
<dbReference type="InterPro" id="IPR001872">
    <property type="entry name" value="Peptidase_A8"/>
</dbReference>
<protein>
    <recommendedName>
        <fullName evidence="10">Lipoprotein signal peptidase</fullName>
        <ecNumber evidence="10">3.4.23.36</ecNumber>
    </recommendedName>
    <alternativeName>
        <fullName evidence="10">Prolipoprotein signal peptidase</fullName>
    </alternativeName>
    <alternativeName>
        <fullName evidence="10">Signal peptidase II</fullName>
        <shortName evidence="10">SPase II</shortName>
    </alternativeName>
</protein>
<keyword evidence="4 10" id="KW-0645">Protease</keyword>
<keyword evidence="5 10" id="KW-0812">Transmembrane</keyword>
<name>A0A3P3XHW5_9SPIR</name>
<feature type="active site" evidence="10">
    <location>
        <position position="124"/>
    </location>
</feature>
<comment type="caution">
    <text evidence="10">Lacks conserved residue(s) required for the propagation of feature annotation.</text>
</comment>
<evidence type="ECO:0000256" key="8">
    <source>
        <dbReference type="ARBA" id="ARBA00022989"/>
    </source>
</evidence>
<evidence type="ECO:0000313" key="13">
    <source>
        <dbReference type="EMBL" id="SLM12227.1"/>
    </source>
</evidence>
<dbReference type="PANTHER" id="PTHR33695:SF1">
    <property type="entry name" value="LIPOPROTEIN SIGNAL PEPTIDASE"/>
    <property type="match status" value="1"/>
</dbReference>
<comment type="similarity">
    <text evidence="1 10 12">Belongs to the peptidase A8 family.</text>
</comment>
<dbReference type="UniPathway" id="UPA00665"/>
<comment type="catalytic activity">
    <reaction evidence="10 11">
        <text>Release of signal peptides from bacterial membrane prolipoproteins. Hydrolyzes -Xaa-Yaa-Zaa-|-(S,diacylglyceryl)Cys-, in which Xaa is hydrophobic (preferably Leu), and Yaa (Ala or Ser) and Zaa (Gly or Ala) have small, neutral side chains.</text>
        <dbReference type="EC" id="3.4.23.36"/>
    </reaction>
</comment>
<dbReference type="GO" id="GO:0004190">
    <property type="term" value="F:aspartic-type endopeptidase activity"/>
    <property type="evidence" value="ECO:0007669"/>
    <property type="project" value="UniProtKB-UniRule"/>
</dbReference>
<keyword evidence="6 10" id="KW-0064">Aspartyl protease</keyword>
<evidence type="ECO:0000256" key="11">
    <source>
        <dbReference type="RuleBase" id="RU000594"/>
    </source>
</evidence>
<dbReference type="EC" id="3.4.23.36" evidence="10"/>
<comment type="function">
    <text evidence="10 11">This protein specifically catalyzes the removal of signal peptides from prolipoproteins.</text>
</comment>
<dbReference type="PANTHER" id="PTHR33695">
    <property type="entry name" value="LIPOPROTEIN SIGNAL PEPTIDASE"/>
    <property type="match status" value="1"/>
</dbReference>
<dbReference type="NCBIfam" id="TIGR00077">
    <property type="entry name" value="lspA"/>
    <property type="match status" value="1"/>
</dbReference>
<keyword evidence="9 10" id="KW-0472">Membrane</keyword>
<feature type="active site" evidence="10">
    <location>
        <position position="146"/>
    </location>
</feature>
<evidence type="ECO:0000256" key="12">
    <source>
        <dbReference type="RuleBase" id="RU004181"/>
    </source>
</evidence>
<keyword evidence="7 10" id="KW-0378">Hydrolase</keyword>
<evidence type="ECO:0000256" key="3">
    <source>
        <dbReference type="ARBA" id="ARBA00022519"/>
    </source>
</evidence>
<keyword evidence="2 10" id="KW-1003">Cell membrane</keyword>
<evidence type="ECO:0000256" key="10">
    <source>
        <dbReference type="HAMAP-Rule" id="MF_00161"/>
    </source>
</evidence>
<organism evidence="13">
    <name type="scientific">uncultured spirochete</name>
    <dbReference type="NCBI Taxonomy" id="156406"/>
    <lineage>
        <taxon>Bacteria</taxon>
        <taxon>Pseudomonadati</taxon>
        <taxon>Spirochaetota</taxon>
        <taxon>Spirochaetia</taxon>
        <taxon>Spirochaetales</taxon>
        <taxon>environmental samples</taxon>
    </lineage>
</organism>
<evidence type="ECO:0000256" key="6">
    <source>
        <dbReference type="ARBA" id="ARBA00022750"/>
    </source>
</evidence>